<evidence type="ECO:0000313" key="5">
    <source>
        <dbReference type="Proteomes" id="UP000284702"/>
    </source>
</evidence>
<dbReference type="EMBL" id="MZMZ02002068">
    <property type="protein sequence ID" value="RQM27423.1"/>
    <property type="molecule type" value="Genomic_DNA"/>
</dbReference>
<dbReference type="PANTHER" id="PTHR12959:SF11">
    <property type="entry name" value="GPI TRANSAMIDASE COMPONENT PIG-T"/>
    <property type="match status" value="1"/>
</dbReference>
<dbReference type="Pfam" id="PF04113">
    <property type="entry name" value="Gpi16"/>
    <property type="match status" value="2"/>
</dbReference>
<reference evidence="4 5" key="2">
    <citation type="submission" date="2018-07" db="EMBL/GenBank/DDBJ databases">
        <title>Annotation of Aphanomyces astaci genome assembly.</title>
        <authorList>
            <person name="Studholme D.J."/>
        </authorList>
    </citation>
    <scope>NUCLEOTIDE SEQUENCE [LARGE SCALE GENOMIC DNA]</scope>
    <source>
        <strain evidence="4">Pc</strain>
    </source>
</reference>
<dbReference type="GeneID" id="20812544"/>
<keyword evidence="2" id="KW-0732">Signal</keyword>
<evidence type="ECO:0000313" key="4">
    <source>
        <dbReference type="EMBL" id="RQM27423.1"/>
    </source>
</evidence>
<dbReference type="STRING" id="112090.W4G5G6"/>
<name>W4G5G6_APHAT</name>
<dbReference type="GO" id="GO:0016255">
    <property type="term" value="P:attachment of GPI anchor to protein"/>
    <property type="evidence" value="ECO:0007669"/>
    <property type="project" value="InterPro"/>
</dbReference>
<sequence>MRFAVLVTAGIAASIAATAAPVGEQDSRLEYTEGLTLRPLPHVGKAVAHFHFDLTTTSAASSQAHFDVFPQSLRHVVQKYNVEDLELTFTTGLWRHEQWGSILGNGPHGVSLQATMHDPSHWTGLTQQLAGLFSASLNKMDASTVYTTNSSSSTTSIHGMLPREELCTENLSPWLKMLPCRTHGGLGAWVRPVTLLDSDFLSIKVRVVHDHGTLRLHQSLTVVRRVDPTWSLQSLLGLTSSPTSACALARSSVVATDLAFVGSSATSPGTRNNPVDHSTLHQVSFASAAATTPSPWLVRSDSESDSTSASTTWRGVSGHRYLTGYGQVRGGIGLQLTNHHPTNAIHVAYHETMPWYLRVYFSTVRLRLNGVDVDPLTLPSFHVTVPTSSSQHKHLRAPYELHFAVEIAPLSQLSLAYSFDKTFLPMGAHPPDSNRGFDVPPASWTVDGVTYFTEPLLVPLPTPDFSMPYNVIVLTSTVVGMSIAIVVNTLVNHERRTNLLLTLVHKLKRAFASANKNKEKSD</sequence>
<organism evidence="3">
    <name type="scientific">Aphanomyces astaci</name>
    <name type="common">Crayfish plague agent</name>
    <dbReference type="NCBI Taxonomy" id="112090"/>
    <lineage>
        <taxon>Eukaryota</taxon>
        <taxon>Sar</taxon>
        <taxon>Stramenopiles</taxon>
        <taxon>Oomycota</taxon>
        <taxon>Saprolegniomycetes</taxon>
        <taxon>Saprolegniales</taxon>
        <taxon>Verrucalvaceae</taxon>
        <taxon>Aphanomyces</taxon>
    </lineage>
</organism>
<evidence type="ECO:0008006" key="6">
    <source>
        <dbReference type="Google" id="ProtNLM"/>
    </source>
</evidence>
<keyword evidence="1" id="KW-0812">Transmembrane</keyword>
<proteinExistence type="predicted"/>
<evidence type="ECO:0000313" key="3">
    <source>
        <dbReference type="EMBL" id="ETV74925.1"/>
    </source>
</evidence>
<gene>
    <name evidence="4" type="ORF">B5M09_002556</name>
    <name evidence="3" type="ORF">H257_10548</name>
</gene>
<feature type="transmembrane region" description="Helical" evidence="1">
    <location>
        <begin position="469"/>
        <end position="491"/>
    </location>
</feature>
<dbReference type="VEuPathDB" id="FungiDB:H257_10548"/>
<keyword evidence="1" id="KW-1133">Transmembrane helix</keyword>
<dbReference type="AlphaFoldDB" id="W4G5G6"/>
<dbReference type="EMBL" id="KI913142">
    <property type="protein sequence ID" value="ETV74925.1"/>
    <property type="molecule type" value="Genomic_DNA"/>
</dbReference>
<dbReference type="PANTHER" id="PTHR12959">
    <property type="entry name" value="GPI TRANSAMIDASE COMPONENT PIG-T-RELATED"/>
    <property type="match status" value="1"/>
</dbReference>
<dbReference type="Proteomes" id="UP000284702">
    <property type="component" value="Unassembled WGS sequence"/>
</dbReference>
<reference evidence="3" key="1">
    <citation type="submission" date="2013-12" db="EMBL/GenBank/DDBJ databases">
        <title>The Genome Sequence of Aphanomyces astaci APO3.</title>
        <authorList>
            <consortium name="The Broad Institute Genomics Platform"/>
            <person name="Russ C."/>
            <person name="Tyler B."/>
            <person name="van West P."/>
            <person name="Dieguez-Uribeondo J."/>
            <person name="Young S.K."/>
            <person name="Zeng Q."/>
            <person name="Gargeya S."/>
            <person name="Fitzgerald M."/>
            <person name="Abouelleil A."/>
            <person name="Alvarado L."/>
            <person name="Chapman S.B."/>
            <person name="Gainer-Dewar J."/>
            <person name="Goldberg J."/>
            <person name="Griggs A."/>
            <person name="Gujja S."/>
            <person name="Hansen M."/>
            <person name="Howarth C."/>
            <person name="Imamovic A."/>
            <person name="Ireland A."/>
            <person name="Larimer J."/>
            <person name="McCowan C."/>
            <person name="Murphy C."/>
            <person name="Pearson M."/>
            <person name="Poon T.W."/>
            <person name="Priest M."/>
            <person name="Roberts A."/>
            <person name="Saif S."/>
            <person name="Shea T."/>
            <person name="Sykes S."/>
            <person name="Wortman J."/>
            <person name="Nusbaum C."/>
            <person name="Birren B."/>
        </authorList>
    </citation>
    <scope>NUCLEOTIDE SEQUENCE [LARGE SCALE GENOMIC DNA]</scope>
    <source>
        <strain evidence="3">APO3</strain>
    </source>
</reference>
<evidence type="ECO:0000256" key="1">
    <source>
        <dbReference type="SAM" id="Phobius"/>
    </source>
</evidence>
<dbReference type="InterPro" id="IPR007245">
    <property type="entry name" value="PIG-T"/>
</dbReference>
<feature type="chain" id="PRO_5038289634" description="GPI transamidase component PIG-T" evidence="2">
    <location>
        <begin position="20"/>
        <end position="522"/>
    </location>
</feature>
<dbReference type="OrthoDB" id="331263at2759"/>
<accession>W4G5G6</accession>
<protein>
    <recommendedName>
        <fullName evidence="6">GPI transamidase component PIG-T</fullName>
    </recommendedName>
</protein>
<dbReference type="GO" id="GO:0042765">
    <property type="term" value="C:GPI-anchor transamidase complex"/>
    <property type="evidence" value="ECO:0007669"/>
    <property type="project" value="InterPro"/>
</dbReference>
<keyword evidence="5" id="KW-1185">Reference proteome</keyword>
<keyword evidence="1" id="KW-0472">Membrane</keyword>
<evidence type="ECO:0000256" key="2">
    <source>
        <dbReference type="SAM" id="SignalP"/>
    </source>
</evidence>
<feature type="signal peptide" evidence="2">
    <location>
        <begin position="1"/>
        <end position="19"/>
    </location>
</feature>
<dbReference type="RefSeq" id="XP_009835429.1">
    <property type="nucleotide sequence ID" value="XM_009837127.1"/>
</dbReference>